<dbReference type="InterPro" id="IPR015867">
    <property type="entry name" value="N-reg_PII/ATP_PRibTrfase_C"/>
</dbReference>
<dbReference type="Gene3D" id="3.30.70.120">
    <property type="match status" value="1"/>
</dbReference>
<dbReference type="eggNOG" id="COG1993">
    <property type="taxonomic scope" value="Bacteria"/>
</dbReference>
<keyword evidence="3" id="KW-1185">Reference proteome</keyword>
<dbReference type="EMBL" id="CM001475">
    <property type="protein sequence ID" value="EIC28089.1"/>
    <property type="molecule type" value="Genomic_DNA"/>
</dbReference>
<evidence type="ECO:0000313" key="2">
    <source>
        <dbReference type="EMBL" id="EIC28089.1"/>
    </source>
</evidence>
<dbReference type="RefSeq" id="WP_005368785.1">
    <property type="nucleotide sequence ID" value="NZ_CM001475.1"/>
</dbReference>
<gene>
    <name evidence="2" type="ORF">Metal_0225</name>
</gene>
<dbReference type="InterPro" id="IPR003793">
    <property type="entry name" value="UPF0166"/>
</dbReference>
<evidence type="ECO:0000256" key="1">
    <source>
        <dbReference type="ARBA" id="ARBA00010554"/>
    </source>
</evidence>
<organism evidence="2 3">
    <name type="scientific">Methylomicrobium album BG8</name>
    <dbReference type="NCBI Taxonomy" id="686340"/>
    <lineage>
        <taxon>Bacteria</taxon>
        <taxon>Pseudomonadati</taxon>
        <taxon>Pseudomonadota</taxon>
        <taxon>Gammaproteobacteria</taxon>
        <taxon>Methylococcales</taxon>
        <taxon>Methylococcaceae</taxon>
        <taxon>Methylomicrobium</taxon>
    </lineage>
</organism>
<dbReference type="InterPro" id="IPR011322">
    <property type="entry name" value="N-reg_PII-like_a/b"/>
</dbReference>
<sequence length="104" mass="11449">MAAQSVTIVRVYLREGEHQQHDVMKLLHDDERVQGATVFRGISGFGPDGVLRTASLVDLSLDLPLVVEFYGEPAQMEAVIDKLIQHLHLPHIVSWAGVSHVAGE</sequence>
<comment type="similarity">
    <text evidence="1">Belongs to the UPF0166 family.</text>
</comment>
<dbReference type="Pfam" id="PF02641">
    <property type="entry name" value="DUF190"/>
    <property type="match status" value="1"/>
</dbReference>
<name>H8GL90_METAL</name>
<dbReference type="STRING" id="686340.Metal_0225"/>
<dbReference type="SUPFAM" id="SSF54913">
    <property type="entry name" value="GlnB-like"/>
    <property type="match status" value="1"/>
</dbReference>
<dbReference type="HOGENOM" id="CLU_146749_1_0_6"/>
<dbReference type="PANTHER" id="PTHR35983">
    <property type="entry name" value="UPF0166 PROTEIN TM_0021"/>
    <property type="match status" value="1"/>
</dbReference>
<evidence type="ECO:0000313" key="3">
    <source>
        <dbReference type="Proteomes" id="UP000005090"/>
    </source>
</evidence>
<proteinExistence type="inferred from homology"/>
<dbReference type="PANTHER" id="PTHR35983:SF1">
    <property type="entry name" value="UPF0166 PROTEIN TM_0021"/>
    <property type="match status" value="1"/>
</dbReference>
<dbReference type="Proteomes" id="UP000005090">
    <property type="component" value="Chromosome"/>
</dbReference>
<protein>
    <submittedName>
        <fullName evidence="2">Uncharacterized protein</fullName>
    </submittedName>
</protein>
<reference evidence="2 3" key="1">
    <citation type="journal article" date="2013" name="Genome Announc.">
        <title>Genome Sequence of the Obligate Gammaproteobacterial Methanotroph Methylomicrobium album Strain BG8.</title>
        <authorList>
            <person name="Kits K.D."/>
            <person name="Kalyuzhnaya M.G."/>
            <person name="Klotz M.G."/>
            <person name="Jetten M.S."/>
            <person name="Op den Camp H.J."/>
            <person name="Vuilleumier S."/>
            <person name="Bringel F."/>
            <person name="Dispirito A.A."/>
            <person name="Murrell J.C."/>
            <person name="Bruce D."/>
            <person name="Cheng J.F."/>
            <person name="Copeland A."/>
            <person name="Goodwin L."/>
            <person name="Hauser L."/>
            <person name="Lajus A."/>
            <person name="Land M.L."/>
            <person name="Lapidus A."/>
            <person name="Lucas S."/>
            <person name="Medigue C."/>
            <person name="Pitluck S."/>
            <person name="Woyke T."/>
            <person name="Zeytun A."/>
            <person name="Stein L.Y."/>
        </authorList>
    </citation>
    <scope>NUCLEOTIDE SEQUENCE [LARGE SCALE GENOMIC DNA]</scope>
    <source>
        <strain evidence="2 3">BG8</strain>
    </source>
</reference>
<dbReference type="AlphaFoldDB" id="H8GL90"/>
<accession>H8GL90</accession>